<comment type="similarity">
    <text evidence="1">Belongs to the GcvT family.</text>
</comment>
<evidence type="ECO:0000259" key="2">
    <source>
        <dbReference type="Pfam" id="PF01266"/>
    </source>
</evidence>
<evidence type="ECO:0000259" key="3">
    <source>
        <dbReference type="Pfam" id="PF01571"/>
    </source>
</evidence>
<dbReference type="Gene3D" id="3.50.50.60">
    <property type="entry name" value="FAD/NAD(P)-binding domain"/>
    <property type="match status" value="1"/>
</dbReference>
<proteinExistence type="inferred from homology"/>
<sequence length="819" mass="89053">MKTQVDAAVIGGGVTGVSILYHLAKMGMPNSVLIERSELTAGSTWHAAGVIHTVNSDPNIARLQAYTLDLYAEIEAVSGVSCSFHRPGGIYLASTPERLDYLRLERAKARYMGMDADFISMDEVANLHPLINTDEYLGALFEPADGHIDPSGVTNAYAQSAIHHGAEIHRHNPVHDLTQRPDGAWDIHTENGTITAEVVINAAGLWARELGRMVGIELPLLPMEHQYVITEELAEIADFGAEMAVTIDYEGNLYTRQEGNSLLLGTYEDAGKPWAVDTTPLDFGMRLLTPDLDRFVDRLEVAQERMPVLAEAGIARVVNGPFTFAPDGNPLIGPVPGLPNYWVAAAVMAGFCQAGGVGLCLAQWIIDGEPEMDVYAMDVARFGDFATKDYTYLKSQENYRRRFKITYPNEELPAARPWRTTPSYDALDAQGAVWGASFGLEHALWFAPEGEEQAETPTFRRSNAFPHVAEECRAVREGVGLLEIANFAKYEVAGPGAEAFLDSILANHLPKRGRLALSPVLTPEGRLAADLTVGRLDDERFMLFGSGAMPAITMRLFLQRLTDLGIPGDQVTVTDRSNDLMGWSIAGPDSRQLLGRLTDADVSNHGLRFRDLREMEVGGVPTITARISFTGELGYEIYCTEGHHEALRAAIAAAADGLDLRMFGGRAFLSMRFEKGFGVWNLEFRPDFTPAEAGLGPFVKVDKAADFIGKEAARAELEAGPQRRLVTLVIDVGDPGDDGVADAIHDEPVFHGGECVGFVTSGGYAHYSQASVALAYVPTRLADDPAAADGFEVEILGHLRPARLVAEPLYDPAGERMRG</sequence>
<evidence type="ECO:0000259" key="5">
    <source>
        <dbReference type="Pfam" id="PF16350"/>
    </source>
</evidence>
<dbReference type="Pfam" id="PF08669">
    <property type="entry name" value="GCV_T_C"/>
    <property type="match status" value="1"/>
</dbReference>
<gene>
    <name evidence="6" type="ORF">METZ01_LOCUS63058</name>
</gene>
<protein>
    <recommendedName>
        <fullName evidence="7">FAD dependent oxidoreductase domain-containing protein</fullName>
    </recommendedName>
</protein>
<dbReference type="SUPFAM" id="SSF103025">
    <property type="entry name" value="Folate-binding domain"/>
    <property type="match status" value="1"/>
</dbReference>
<evidence type="ECO:0008006" key="7">
    <source>
        <dbReference type="Google" id="ProtNLM"/>
    </source>
</evidence>
<dbReference type="GO" id="GO:0005759">
    <property type="term" value="C:mitochondrial matrix"/>
    <property type="evidence" value="ECO:0007669"/>
    <property type="project" value="TreeGrafter"/>
</dbReference>
<dbReference type="InterPro" id="IPR006076">
    <property type="entry name" value="FAD-dep_OxRdtase"/>
</dbReference>
<dbReference type="InterPro" id="IPR027266">
    <property type="entry name" value="TrmE/GcvT-like"/>
</dbReference>
<dbReference type="InterPro" id="IPR013977">
    <property type="entry name" value="GcvT_C"/>
</dbReference>
<dbReference type="EMBL" id="UINC01003903">
    <property type="protein sequence ID" value="SVA10204.1"/>
    <property type="molecule type" value="Genomic_DNA"/>
</dbReference>
<dbReference type="PANTHER" id="PTHR13847">
    <property type="entry name" value="SARCOSINE DEHYDROGENASE-RELATED"/>
    <property type="match status" value="1"/>
</dbReference>
<evidence type="ECO:0000313" key="6">
    <source>
        <dbReference type="EMBL" id="SVA10204.1"/>
    </source>
</evidence>
<dbReference type="AlphaFoldDB" id="A0A381T3B6"/>
<dbReference type="SUPFAM" id="SSF54373">
    <property type="entry name" value="FAD-linked reductases, C-terminal domain"/>
    <property type="match status" value="1"/>
</dbReference>
<feature type="domain" description="FAD dependent oxidoreductase central" evidence="5">
    <location>
        <begin position="367"/>
        <end position="420"/>
    </location>
</feature>
<reference evidence="6" key="1">
    <citation type="submission" date="2018-05" db="EMBL/GenBank/DDBJ databases">
        <authorList>
            <person name="Lanie J.A."/>
            <person name="Ng W.-L."/>
            <person name="Kazmierczak K.M."/>
            <person name="Andrzejewski T.M."/>
            <person name="Davidsen T.M."/>
            <person name="Wayne K.J."/>
            <person name="Tettelin H."/>
            <person name="Glass J.I."/>
            <person name="Rusch D."/>
            <person name="Podicherti R."/>
            <person name="Tsui H.-C.T."/>
            <person name="Winkler M.E."/>
        </authorList>
    </citation>
    <scope>NUCLEOTIDE SEQUENCE</scope>
</reference>
<dbReference type="InterPro" id="IPR036188">
    <property type="entry name" value="FAD/NAD-bd_sf"/>
</dbReference>
<dbReference type="SUPFAM" id="SSF101790">
    <property type="entry name" value="Aminomethyltransferase beta-barrel domain"/>
    <property type="match status" value="1"/>
</dbReference>
<dbReference type="Gene3D" id="3.30.70.1400">
    <property type="entry name" value="Aminomethyltransferase beta-barrel domains"/>
    <property type="match status" value="1"/>
</dbReference>
<evidence type="ECO:0000256" key="1">
    <source>
        <dbReference type="ARBA" id="ARBA00008609"/>
    </source>
</evidence>
<dbReference type="Pfam" id="PF01571">
    <property type="entry name" value="GCV_T"/>
    <property type="match status" value="1"/>
</dbReference>
<dbReference type="Pfam" id="PF01266">
    <property type="entry name" value="DAO"/>
    <property type="match status" value="1"/>
</dbReference>
<feature type="domain" description="Aminomethyltransferase C-terminal" evidence="4">
    <location>
        <begin position="723"/>
        <end position="811"/>
    </location>
</feature>
<name>A0A381T3B6_9ZZZZ</name>
<feature type="domain" description="GCVT N-terminal" evidence="3">
    <location>
        <begin position="424"/>
        <end position="703"/>
    </location>
</feature>
<accession>A0A381T3B6</accession>
<dbReference type="InterPro" id="IPR029043">
    <property type="entry name" value="GcvT/YgfZ_C"/>
</dbReference>
<organism evidence="6">
    <name type="scientific">marine metagenome</name>
    <dbReference type="NCBI Taxonomy" id="408172"/>
    <lineage>
        <taxon>unclassified sequences</taxon>
        <taxon>metagenomes</taxon>
        <taxon>ecological metagenomes</taxon>
    </lineage>
</organism>
<dbReference type="Pfam" id="PF16350">
    <property type="entry name" value="FAO_M"/>
    <property type="match status" value="1"/>
</dbReference>
<dbReference type="InterPro" id="IPR006222">
    <property type="entry name" value="GCVT_N"/>
</dbReference>
<dbReference type="InterPro" id="IPR032503">
    <property type="entry name" value="FAO_M"/>
</dbReference>
<dbReference type="Gene3D" id="2.40.30.110">
    <property type="entry name" value="Aminomethyltransferase beta-barrel domains"/>
    <property type="match status" value="1"/>
</dbReference>
<dbReference type="SUPFAM" id="SSF51905">
    <property type="entry name" value="FAD/NAD(P)-binding domain"/>
    <property type="match status" value="1"/>
</dbReference>
<dbReference type="PANTHER" id="PTHR13847:SF187">
    <property type="entry name" value="DIMETHYLGLYCINE DEHYDROGENASE, MITOCHONDRIAL"/>
    <property type="match status" value="1"/>
</dbReference>
<evidence type="ECO:0000259" key="4">
    <source>
        <dbReference type="Pfam" id="PF08669"/>
    </source>
</evidence>
<dbReference type="GO" id="GO:0047865">
    <property type="term" value="F:dimethylglycine dehydrogenase activity"/>
    <property type="evidence" value="ECO:0007669"/>
    <property type="project" value="TreeGrafter"/>
</dbReference>
<feature type="domain" description="FAD dependent oxidoreductase" evidence="2">
    <location>
        <begin position="6"/>
        <end position="364"/>
    </location>
</feature>
<dbReference type="Gene3D" id="3.30.1360.120">
    <property type="entry name" value="Probable tRNA modification gtpase trme, domain 1"/>
    <property type="match status" value="1"/>
</dbReference>
<dbReference type="Gene3D" id="3.30.9.10">
    <property type="entry name" value="D-Amino Acid Oxidase, subunit A, domain 2"/>
    <property type="match status" value="1"/>
</dbReference>